<evidence type="ECO:0000313" key="4">
    <source>
        <dbReference type="Proteomes" id="UP000199013"/>
    </source>
</evidence>
<dbReference type="Pfam" id="PF22483">
    <property type="entry name" value="Mu-transpos_C_2"/>
    <property type="match status" value="1"/>
</dbReference>
<dbReference type="PANTHER" id="PTHR35004">
    <property type="entry name" value="TRANSPOSASE RV3428C-RELATED"/>
    <property type="match status" value="1"/>
</dbReference>
<dbReference type="EMBL" id="FLUV01001395">
    <property type="protein sequence ID" value="SBW22936.1"/>
    <property type="molecule type" value="Genomic_DNA"/>
</dbReference>
<dbReference type="PANTHER" id="PTHR35004:SF8">
    <property type="entry name" value="TRANSPOSASE RV3428C-RELATED"/>
    <property type="match status" value="1"/>
</dbReference>
<dbReference type="InterPro" id="IPR054353">
    <property type="entry name" value="IstA-like_C"/>
</dbReference>
<dbReference type="GO" id="GO:0015074">
    <property type="term" value="P:DNA integration"/>
    <property type="evidence" value="ECO:0007669"/>
    <property type="project" value="InterPro"/>
</dbReference>
<dbReference type="SUPFAM" id="SSF53098">
    <property type="entry name" value="Ribonuclease H-like"/>
    <property type="match status" value="1"/>
</dbReference>
<dbReference type="InterPro" id="IPR012337">
    <property type="entry name" value="RNaseH-like_sf"/>
</dbReference>
<name>A0A1C3NZE4_9ACTN</name>
<dbReference type="AlphaFoldDB" id="A0A1C3NZE4"/>
<organism evidence="3 4">
    <name type="scientific">Candidatus Protofrankia californiensis</name>
    <dbReference type="NCBI Taxonomy" id="1839754"/>
    <lineage>
        <taxon>Bacteria</taxon>
        <taxon>Bacillati</taxon>
        <taxon>Actinomycetota</taxon>
        <taxon>Actinomycetes</taxon>
        <taxon>Frankiales</taxon>
        <taxon>Frankiaceae</taxon>
        <taxon>Protofrankia</taxon>
    </lineage>
</organism>
<keyword evidence="4" id="KW-1185">Reference proteome</keyword>
<sequence>MIPSRQAGDILAGMWLLICGVGRVTKTLVWDRESAIGGTGRVSVPAAAFAGTLATQIRLAPPRDPEYKGIVERANGYLETSFLPGRRFTSPADFNSQLTEWLPVANGRTVRSIGGRPIDVVETDYQAMLWLPPVDPPTGLNHRVRLGRDYYVRVDTVDYSVDPRMIGRFVDVAVSLDVVTVTCDGQLVARHARSWARHGAVTDPEHAATAGRMRQALAEDRRRRAAATRHHPDGHPVTMRALPDYDALFGVDFTYNPSEKASSQ</sequence>
<evidence type="ECO:0000313" key="3">
    <source>
        <dbReference type="EMBL" id="SBW22936.1"/>
    </source>
</evidence>
<dbReference type="Proteomes" id="UP000199013">
    <property type="component" value="Unassembled WGS sequence"/>
</dbReference>
<feature type="domain" description="Integrase catalytic" evidence="2">
    <location>
        <begin position="1"/>
        <end position="125"/>
    </location>
</feature>
<dbReference type="InterPro" id="IPR001584">
    <property type="entry name" value="Integrase_cat-core"/>
</dbReference>
<reference evidence="4" key="1">
    <citation type="submission" date="2016-02" db="EMBL/GenBank/DDBJ databases">
        <authorList>
            <person name="Wibberg D."/>
        </authorList>
    </citation>
    <scope>NUCLEOTIDE SEQUENCE [LARGE SCALE GENOMIC DNA]</scope>
</reference>
<dbReference type="PROSITE" id="PS50994">
    <property type="entry name" value="INTEGRASE"/>
    <property type="match status" value="1"/>
</dbReference>
<evidence type="ECO:0000259" key="2">
    <source>
        <dbReference type="PROSITE" id="PS50994"/>
    </source>
</evidence>
<proteinExistence type="inferred from homology"/>
<dbReference type="InterPro" id="IPR036397">
    <property type="entry name" value="RNaseH_sf"/>
</dbReference>
<dbReference type="GO" id="GO:0003676">
    <property type="term" value="F:nucleic acid binding"/>
    <property type="evidence" value="ECO:0007669"/>
    <property type="project" value="InterPro"/>
</dbReference>
<gene>
    <name evidence="3" type="ORF">FDG2_3329</name>
</gene>
<dbReference type="Gene3D" id="3.30.420.10">
    <property type="entry name" value="Ribonuclease H-like superfamily/Ribonuclease H"/>
    <property type="match status" value="1"/>
</dbReference>
<evidence type="ECO:0000256" key="1">
    <source>
        <dbReference type="ARBA" id="ARBA00009277"/>
    </source>
</evidence>
<protein>
    <submittedName>
        <fullName evidence="3">Integrase catalytic subunit</fullName>
    </submittedName>
</protein>
<accession>A0A1C3NZE4</accession>
<comment type="similarity">
    <text evidence="1">Belongs to the transposase IS21/IS408/IS1162 family.</text>
</comment>